<dbReference type="Proteomes" id="UP001300383">
    <property type="component" value="Unassembled WGS sequence"/>
</dbReference>
<organism evidence="2 3">
    <name type="scientific">Fusibacillus kribbianus</name>
    <dbReference type="NCBI Taxonomy" id="3044208"/>
    <lineage>
        <taxon>Bacteria</taxon>
        <taxon>Bacillati</taxon>
        <taxon>Bacillota</taxon>
        <taxon>Clostridia</taxon>
        <taxon>Lachnospirales</taxon>
        <taxon>Lachnospiraceae</taxon>
        <taxon>Fusibacillus</taxon>
    </lineage>
</organism>
<comment type="caution">
    <text evidence="2">The sequence shown here is derived from an EMBL/GenBank/DDBJ whole genome shotgun (WGS) entry which is preliminary data.</text>
</comment>
<feature type="transmembrane region" description="Helical" evidence="1">
    <location>
        <begin position="36"/>
        <end position="54"/>
    </location>
</feature>
<dbReference type="RefSeq" id="WP_283231228.1">
    <property type="nucleotide sequence ID" value="NZ_JASGBQ010000018.1"/>
</dbReference>
<evidence type="ECO:0008006" key="4">
    <source>
        <dbReference type="Google" id="ProtNLM"/>
    </source>
</evidence>
<accession>A0AAP4EZ88</accession>
<keyword evidence="1" id="KW-0472">Membrane</keyword>
<proteinExistence type="predicted"/>
<reference evidence="2 3" key="1">
    <citation type="submission" date="2023-05" db="EMBL/GenBank/DDBJ databases">
        <title>[ruminococcus] sp. nov., isolated from a pig farm feces dump.</title>
        <authorList>
            <person name="Chang Y.-H."/>
        </authorList>
    </citation>
    <scope>NUCLEOTIDE SEQUENCE [LARGE SCALE GENOMIC DNA]</scope>
    <source>
        <strain evidence="2 3">YH-rum2234</strain>
    </source>
</reference>
<keyword evidence="3" id="KW-1185">Reference proteome</keyword>
<keyword evidence="1" id="KW-0812">Transmembrane</keyword>
<gene>
    <name evidence="2" type="ORF">QJ036_09940</name>
</gene>
<sequence>MSKDRVIDSLGRIDDDMVQSVDALRRKKKRTVWKRWVAAAACLCLLAMGTMLFLTHGNDKTPVLTWSESFRAENYFKYNAGGGDMASSKSIADSEIAYAASRYFSDERSRMETGGVIPEMPEHPLFFCVAHYNEDGTLYSVTFSWHQRGESYSDLSITAGYQEVEQIQDCIAVEVDKDGNIIPPSVTVTERDGIRITAYGNEKSSKTITFRKDSAWYQIAGSGWDSCSAMAELLDWVWEHPIDFEMFPMDKGSEITNVSLEDYPDAFVGQIPDFEGIGYFLGEYYLQLKDGEPYAFEGHYYKGVTPEQVEDGSCYGMEGWTEIHWCIDAQPDCYDLQDCMGDISELTQDQVIKALTETGSFSFMMNDVFIKVYCKDAAEAWKTVEILKS</sequence>
<evidence type="ECO:0000313" key="3">
    <source>
        <dbReference type="Proteomes" id="UP001300383"/>
    </source>
</evidence>
<keyword evidence="1" id="KW-1133">Transmembrane helix</keyword>
<dbReference type="AlphaFoldDB" id="A0AAP4EZ88"/>
<evidence type="ECO:0000313" key="2">
    <source>
        <dbReference type="EMBL" id="MDI9242786.1"/>
    </source>
</evidence>
<evidence type="ECO:0000256" key="1">
    <source>
        <dbReference type="SAM" id="Phobius"/>
    </source>
</evidence>
<name>A0AAP4EZ88_9FIRM</name>
<dbReference type="EMBL" id="JASGBQ010000018">
    <property type="protein sequence ID" value="MDI9242786.1"/>
    <property type="molecule type" value="Genomic_DNA"/>
</dbReference>
<protein>
    <recommendedName>
        <fullName evidence="4">DUF4367 domain-containing protein</fullName>
    </recommendedName>
</protein>